<evidence type="ECO:0000256" key="7">
    <source>
        <dbReference type="ARBA" id="ARBA00022989"/>
    </source>
</evidence>
<keyword evidence="4 26" id="KW-0808">Transferase</keyword>
<keyword evidence="11" id="KW-1015">Disulfide bond</keyword>
<dbReference type="InterPro" id="IPR051142">
    <property type="entry name" value="Glycosyltransferase_29"/>
</dbReference>
<dbReference type="GO" id="GO:0000139">
    <property type="term" value="C:Golgi membrane"/>
    <property type="evidence" value="ECO:0007669"/>
    <property type="project" value="UniProtKB-SubCell"/>
</dbReference>
<accession>U3F7U4</accession>
<evidence type="ECO:0000256" key="15">
    <source>
        <dbReference type="ARBA" id="ARBA00041341"/>
    </source>
</evidence>
<dbReference type="EMBL" id="GAEP01000824">
    <property type="protein sequence ID" value="JAB53997.1"/>
    <property type="molecule type" value="mRNA"/>
</dbReference>
<dbReference type="InterPro" id="IPR038578">
    <property type="entry name" value="GT29-like_sf"/>
</dbReference>
<evidence type="ECO:0000313" key="26">
    <source>
        <dbReference type="EMBL" id="JAB53997.1"/>
    </source>
</evidence>
<name>U3F7U4_MICFL</name>
<sequence length="369" mass="41922">MKMKRPSSILKGGFRCILVVVIALCFIYVINTRYDVKTCDTGGIHKVNPEHAKRAQKYAEGILQAKCRPSFAKTKWSELFPNRYNADLLPFVTKDIEAQPDLFRYLPPFGFRDFLEKLRGLIPLLPEFDLPAELQSNRCKRCVVVGSSSVLRGLGLGSTLDHFDIVIRLNNAPVRGYTNDVGNKTSIRMTYPEGAPSSPDEYFPNSLFVAVLFKTVDFAWIKAMMKSETIPLWMHLFFWKNVAKKIPIAPGRFWILNPGIVKETAVDILQYLEPQSRFFWVQNIPTIGMMATVLASHLCDEVSLAGFGYNLRQPKAPLHYYDSLCMVAMKRQTTHNVTWEMEILQQLVREGAVSDLSGGIDCHFCKERG</sequence>
<organism evidence="26">
    <name type="scientific">Micrurus fulvius</name>
    <name type="common">Eastern coral snake</name>
    <name type="synonym">Coluber fulvius</name>
    <dbReference type="NCBI Taxonomy" id="8637"/>
    <lineage>
        <taxon>Eukaryota</taxon>
        <taxon>Metazoa</taxon>
        <taxon>Chordata</taxon>
        <taxon>Craniata</taxon>
        <taxon>Vertebrata</taxon>
        <taxon>Euteleostomi</taxon>
        <taxon>Lepidosauria</taxon>
        <taxon>Squamata</taxon>
        <taxon>Bifurcata</taxon>
        <taxon>Unidentata</taxon>
        <taxon>Episquamata</taxon>
        <taxon>Toxicofera</taxon>
        <taxon>Serpentes</taxon>
        <taxon>Colubroidea</taxon>
        <taxon>Elapidae</taxon>
        <taxon>Elapinae</taxon>
        <taxon>Micrurus</taxon>
    </lineage>
</organism>
<dbReference type="PANTHER" id="PTHR13713">
    <property type="entry name" value="SIALYLTRANSFERASE"/>
    <property type="match status" value="1"/>
</dbReference>
<dbReference type="GO" id="GO:0047291">
    <property type="term" value="F:lactosylceramide alpha-2,3-sialyltransferase activity"/>
    <property type="evidence" value="ECO:0007669"/>
    <property type="project" value="UniProtKB-EC"/>
</dbReference>
<evidence type="ECO:0000256" key="8">
    <source>
        <dbReference type="ARBA" id="ARBA00023034"/>
    </source>
</evidence>
<evidence type="ECO:0000256" key="1">
    <source>
        <dbReference type="ARBA" id="ARBA00004323"/>
    </source>
</evidence>
<evidence type="ECO:0000256" key="21">
    <source>
        <dbReference type="ARBA" id="ARBA00048050"/>
    </source>
</evidence>
<keyword evidence="12" id="KW-0325">Glycoprotein</keyword>
<comment type="subcellular location">
    <subcellularLocation>
        <location evidence="1">Golgi apparatus membrane</location>
        <topology evidence="1">Single-pass type II membrane protein</topology>
    </subcellularLocation>
</comment>
<comment type="catalytic activity">
    <reaction evidence="23">
        <text>ganglioside GA1 (d18:1(4E)/18:0) + CMP-N-acetyl-beta-neuraminate = ganglioside GM1 (d18:1(4E)/18:0) + CMP + H(+)</text>
        <dbReference type="Rhea" id="RHEA:41784"/>
        <dbReference type="ChEBI" id="CHEBI:15378"/>
        <dbReference type="ChEBI" id="CHEBI:57812"/>
        <dbReference type="ChEBI" id="CHEBI:60377"/>
        <dbReference type="ChEBI" id="CHEBI:73110"/>
        <dbReference type="ChEBI" id="CHEBI:78484"/>
    </reaction>
    <physiologicalReaction direction="left-to-right" evidence="23">
        <dbReference type="Rhea" id="RHEA:41785"/>
    </physiologicalReaction>
</comment>
<dbReference type="Pfam" id="PF00777">
    <property type="entry name" value="Glyco_transf_29"/>
    <property type="match status" value="1"/>
</dbReference>
<evidence type="ECO:0000256" key="4">
    <source>
        <dbReference type="ARBA" id="ARBA00022679"/>
    </source>
</evidence>
<comment type="function">
    <text evidence="20">Transfers the sialyl group (N-acetyl-alpha-neuraminyl or NeuAc) from CMP-NeuAc to the non-reducing terminal galactose (Gal) of glycosphingolipids forming gangliosides (important molecules involved in the regulation of multiple cellular processes, including cell proliferation and differentiation, apoptosis, embryogenesis, development, and oncogenesis). Mainly involved in the biosynthesis of ganglioside GM3 but can also use different glycolipids as substrate acceptors such as D-galactosylceramide (GalCer), asialo-GM2 (GA2) and asialo-GM1 (GA1), although less preferentially than beta-D-Gal-(1-&gt;4)-beta-D-Glc-(1&lt;-&gt;1)-Cer (LacCer).</text>
</comment>
<dbReference type="GO" id="GO:0006629">
    <property type="term" value="P:lipid metabolic process"/>
    <property type="evidence" value="ECO:0007669"/>
    <property type="project" value="UniProtKB-KW"/>
</dbReference>
<evidence type="ECO:0000256" key="10">
    <source>
        <dbReference type="ARBA" id="ARBA00023136"/>
    </source>
</evidence>
<dbReference type="AlphaFoldDB" id="U3F7U4"/>
<keyword evidence="9" id="KW-0443">Lipid metabolism</keyword>
<protein>
    <recommendedName>
        <fullName evidence="14">Lactosylceramide alpha-2,3-sialyltransferase</fullName>
        <ecNumber evidence="13">2.4.3.9</ecNumber>
    </recommendedName>
    <alternativeName>
        <fullName evidence="15">CMP-NeuAc:lactosylceramide alpha-2,3-sialyltransferase</fullName>
    </alternativeName>
    <alternativeName>
        <fullName evidence="18">Ganglioside GM3 synthase</fullName>
    </alternativeName>
    <alternativeName>
        <fullName evidence="17">ST3Gal V</fullName>
    </alternativeName>
    <alternativeName>
        <fullName evidence="16">Sialyltransferase 9</fullName>
    </alternativeName>
</protein>
<keyword evidence="10 25" id="KW-0472">Membrane</keyword>
<evidence type="ECO:0000256" key="19">
    <source>
        <dbReference type="ARBA" id="ARBA00043651"/>
    </source>
</evidence>
<dbReference type="InterPro" id="IPR001675">
    <property type="entry name" value="Glyco_trans_29"/>
</dbReference>
<evidence type="ECO:0000256" key="16">
    <source>
        <dbReference type="ARBA" id="ARBA00041896"/>
    </source>
</evidence>
<comment type="similarity">
    <text evidence="2">Belongs to the glycosyltransferase 29 family.</text>
</comment>
<evidence type="ECO:0000256" key="18">
    <source>
        <dbReference type="ARBA" id="ARBA00042545"/>
    </source>
</evidence>
<evidence type="ECO:0000256" key="12">
    <source>
        <dbReference type="ARBA" id="ARBA00023180"/>
    </source>
</evidence>
<evidence type="ECO:0000256" key="2">
    <source>
        <dbReference type="ARBA" id="ARBA00006003"/>
    </source>
</evidence>
<keyword evidence="3 26" id="KW-0328">Glycosyltransferase</keyword>
<evidence type="ECO:0000256" key="3">
    <source>
        <dbReference type="ARBA" id="ARBA00022676"/>
    </source>
</evidence>
<evidence type="ECO:0000256" key="23">
    <source>
        <dbReference type="ARBA" id="ARBA00049539"/>
    </source>
</evidence>
<dbReference type="EC" id="2.4.3.9" evidence="13"/>
<keyword evidence="6" id="KW-0735">Signal-anchor</keyword>
<feature type="disulfide bond" evidence="24">
    <location>
        <begin position="142"/>
        <end position="299"/>
    </location>
</feature>
<evidence type="ECO:0000256" key="5">
    <source>
        <dbReference type="ARBA" id="ARBA00022692"/>
    </source>
</evidence>
<evidence type="ECO:0000256" key="6">
    <source>
        <dbReference type="ARBA" id="ARBA00022968"/>
    </source>
</evidence>
<keyword evidence="7 25" id="KW-1133">Transmembrane helix</keyword>
<comment type="catalytic activity">
    <reaction evidence="19">
        <text>a beta-D-Gal-(1-&gt;4)-beta-D-Glc-(1&lt;-&gt;1)-Cer(d18:1(4E)) + CMP-N-acetyl-beta-neuraminate = a ganglioside GM3 (d18:1(4E)) + CMP + H(+)</text>
        <dbReference type="Rhea" id="RHEA:18417"/>
        <dbReference type="ChEBI" id="CHEBI:15378"/>
        <dbReference type="ChEBI" id="CHEBI:17950"/>
        <dbReference type="ChEBI" id="CHEBI:57812"/>
        <dbReference type="ChEBI" id="CHEBI:60065"/>
        <dbReference type="ChEBI" id="CHEBI:60377"/>
        <dbReference type="EC" id="2.4.3.9"/>
    </reaction>
    <physiologicalReaction direction="left-to-right" evidence="19">
        <dbReference type="Rhea" id="RHEA:18418"/>
    </physiologicalReaction>
</comment>
<dbReference type="PANTHER" id="PTHR13713:SF60">
    <property type="entry name" value="LACTOSYLCERAMIDE ALPHA-2,3-SIALYLTRANSFERASE"/>
    <property type="match status" value="1"/>
</dbReference>
<evidence type="ECO:0000256" key="22">
    <source>
        <dbReference type="ARBA" id="ARBA00048805"/>
    </source>
</evidence>
<comment type="catalytic activity">
    <reaction evidence="21">
        <text>a beta-D-Gal-(1&lt;-&gt;1')-ceramide + CMP-N-acetyl-beta-neuraminate = N-acetyl-alpha-neuraminosyl-(2-&gt;3)-beta-D-galactosyl-(1&lt;-&gt;1')-ceramide + CMP + H(+)</text>
        <dbReference type="Rhea" id="RHEA:41780"/>
        <dbReference type="ChEBI" id="CHEBI:15378"/>
        <dbReference type="ChEBI" id="CHEBI:57812"/>
        <dbReference type="ChEBI" id="CHEBI:60377"/>
        <dbReference type="ChEBI" id="CHEBI:82643"/>
        <dbReference type="ChEBI" id="CHEBI:143593"/>
    </reaction>
    <physiologicalReaction direction="left-to-right" evidence="21">
        <dbReference type="Rhea" id="RHEA:41781"/>
    </physiologicalReaction>
</comment>
<evidence type="ECO:0000256" key="17">
    <source>
        <dbReference type="ARBA" id="ARBA00041976"/>
    </source>
</evidence>
<proteinExistence type="evidence at transcript level"/>
<comment type="catalytic activity">
    <reaction evidence="22">
        <text>ganglioside GA2 (d18:1(4E)/18:0) + CMP-N-acetyl-beta-neuraminate = ganglioside GM2 (d18:1(4E)/18:0) + CMP + H(+)</text>
        <dbReference type="Rhea" id="RHEA:41776"/>
        <dbReference type="ChEBI" id="CHEBI:15378"/>
        <dbReference type="ChEBI" id="CHEBI:57812"/>
        <dbReference type="ChEBI" id="CHEBI:60377"/>
        <dbReference type="ChEBI" id="CHEBI:78485"/>
        <dbReference type="ChEBI" id="CHEBI:78486"/>
    </reaction>
    <physiologicalReaction direction="left-to-right" evidence="22">
        <dbReference type="Rhea" id="RHEA:41777"/>
    </physiologicalReaction>
</comment>
<dbReference type="Gene3D" id="3.90.1480.20">
    <property type="entry name" value="Glycosyl transferase family 29"/>
    <property type="match status" value="1"/>
</dbReference>
<dbReference type="FunFam" id="3.90.1480.20:FF:000006">
    <property type="entry name" value="ST3 beta-galactoside alpha-2,3-sialyltransferase 5"/>
    <property type="match status" value="1"/>
</dbReference>
<evidence type="ECO:0000256" key="11">
    <source>
        <dbReference type="ARBA" id="ARBA00023157"/>
    </source>
</evidence>
<dbReference type="PIRSF" id="PIRSF005557">
    <property type="entry name" value="Sialyl_trans"/>
    <property type="match status" value="1"/>
</dbReference>
<feature type="transmembrane region" description="Helical" evidence="25">
    <location>
        <begin position="12"/>
        <end position="30"/>
    </location>
</feature>
<evidence type="ECO:0000256" key="13">
    <source>
        <dbReference type="ARBA" id="ARBA00039111"/>
    </source>
</evidence>
<reference evidence="26" key="1">
    <citation type="journal article" date="2013" name="BMC Genomics">
        <title>The venom-gland transcriptome of the eastern coral snake (Micrurus fulvius) reveals high venom complexity in the intragenomic evolution of venoms.</title>
        <authorList>
            <person name="Margres M.J."/>
            <person name="Aronow K."/>
            <person name="Loyacano J."/>
            <person name="Rokyta D.R."/>
        </authorList>
    </citation>
    <scope>NUCLEOTIDE SEQUENCE</scope>
    <source>
        <tissue evidence="26">Venom gland</tissue>
    </source>
</reference>
<keyword evidence="5 25" id="KW-0812">Transmembrane</keyword>
<dbReference type="InterPro" id="IPR012163">
    <property type="entry name" value="Sialyl_trans"/>
</dbReference>
<evidence type="ECO:0000256" key="20">
    <source>
        <dbReference type="ARBA" id="ARBA00045587"/>
    </source>
</evidence>
<keyword evidence="8" id="KW-0333">Golgi apparatus</keyword>
<evidence type="ECO:0000256" key="14">
    <source>
        <dbReference type="ARBA" id="ARBA00039792"/>
    </source>
</evidence>
<evidence type="ECO:0000256" key="24">
    <source>
        <dbReference type="PIRSR" id="PIRSR005557-2"/>
    </source>
</evidence>
<evidence type="ECO:0000256" key="9">
    <source>
        <dbReference type="ARBA" id="ARBA00023098"/>
    </source>
</evidence>
<evidence type="ECO:0000256" key="25">
    <source>
        <dbReference type="SAM" id="Phobius"/>
    </source>
</evidence>